<dbReference type="Proteomes" id="UP000016662">
    <property type="component" value="Unassembled WGS sequence"/>
</dbReference>
<proteinExistence type="predicted"/>
<evidence type="ECO:0000313" key="3">
    <source>
        <dbReference type="EMBL" id="ERJ91797.1"/>
    </source>
</evidence>
<protein>
    <recommendedName>
        <fullName evidence="2">YdbS-like PH domain-containing protein</fullName>
    </recommendedName>
</protein>
<dbReference type="STRING" id="411473.RUMCAL_02532"/>
<evidence type="ECO:0000313" key="4">
    <source>
        <dbReference type="Proteomes" id="UP000016662"/>
    </source>
</evidence>
<keyword evidence="4" id="KW-1185">Reference proteome</keyword>
<accession>U2KHP7</accession>
<dbReference type="AlphaFoldDB" id="U2KHP7"/>
<sequence>MTKGKTKDGLEYLWTDKKRTLFGLPLSFTRYYLTESRLITRIGLLTVVEDELDIYRITDKKMELPLGQRLFGCGTIILFSKDVDTPEKHIHSIKNPRQVSDLITALINEQRDQFGIRGRDMVGPSGMPPEAWENDDCCND</sequence>
<dbReference type="eggNOG" id="COG3428">
    <property type="taxonomic scope" value="Bacteria"/>
</dbReference>
<dbReference type="HOGENOM" id="CLU_133070_1_0_9"/>
<organism evidence="3 4">
    <name type="scientific">Ruminococcus callidus ATCC 27760</name>
    <dbReference type="NCBI Taxonomy" id="411473"/>
    <lineage>
        <taxon>Bacteria</taxon>
        <taxon>Bacillati</taxon>
        <taxon>Bacillota</taxon>
        <taxon>Clostridia</taxon>
        <taxon>Eubacteriales</taxon>
        <taxon>Oscillospiraceae</taxon>
        <taxon>Ruminococcus</taxon>
    </lineage>
</organism>
<dbReference type="EMBL" id="AWVF01000301">
    <property type="protein sequence ID" value="ERJ91797.1"/>
    <property type="molecule type" value="Genomic_DNA"/>
</dbReference>
<comment type="caution">
    <text evidence="3">The sequence shown here is derived from an EMBL/GenBank/DDBJ whole genome shotgun (WGS) entry which is preliminary data.</text>
</comment>
<dbReference type="InterPro" id="IPR005182">
    <property type="entry name" value="YdbS-like_PH"/>
</dbReference>
<name>U2KHP7_9FIRM</name>
<gene>
    <name evidence="3" type="ORF">RUMCAL_02532</name>
</gene>
<reference evidence="3 4" key="1">
    <citation type="submission" date="2013-07" db="EMBL/GenBank/DDBJ databases">
        <authorList>
            <person name="Weinstock G."/>
            <person name="Sodergren E."/>
            <person name="Wylie T."/>
            <person name="Fulton L."/>
            <person name="Fulton R."/>
            <person name="Fronick C."/>
            <person name="O'Laughlin M."/>
            <person name="Godfrey J."/>
            <person name="Miner T."/>
            <person name="Herter B."/>
            <person name="Appelbaum E."/>
            <person name="Cordes M."/>
            <person name="Lek S."/>
            <person name="Wollam A."/>
            <person name="Pepin K.H."/>
            <person name="Palsikar V.B."/>
            <person name="Mitreva M."/>
            <person name="Wilson R.K."/>
        </authorList>
    </citation>
    <scope>NUCLEOTIDE SEQUENCE [LARGE SCALE GENOMIC DNA]</scope>
    <source>
        <strain evidence="3 4">ATCC 27760</strain>
    </source>
</reference>
<evidence type="ECO:0000256" key="1">
    <source>
        <dbReference type="SAM" id="MobiDB-lite"/>
    </source>
</evidence>
<dbReference type="Pfam" id="PF03703">
    <property type="entry name" value="bPH_2"/>
    <property type="match status" value="1"/>
</dbReference>
<feature type="region of interest" description="Disordered" evidence="1">
    <location>
        <begin position="117"/>
        <end position="140"/>
    </location>
</feature>
<evidence type="ECO:0000259" key="2">
    <source>
        <dbReference type="Pfam" id="PF03703"/>
    </source>
</evidence>
<dbReference type="OrthoDB" id="9790842at2"/>
<dbReference type="PATRIC" id="fig|411473.3.peg.2115"/>
<feature type="domain" description="YdbS-like PH" evidence="2">
    <location>
        <begin position="28"/>
        <end position="102"/>
    </location>
</feature>